<sequence length="326" mass="37326">MSSDMFEFEECLFPDPFSPLIDSSSIDILKAFQENTYSFNPPSSTATHENLDTPFNEIDQIIPTIQSSSPPSHQLESLSLSQMGNSVISLDSCPLEVKTEKSQLPFHGYFINNDSFLPHSYGGGDNVMKMMQRSCSSISFNKRPNGFVFQPKLDNLIESSNLHSQVLTSPDHGFSSSHMRRVCSTGDLQSLRPNQRSEGLSSSPLATEGSLMEEANFKVGRYSPEERKERILKYKAKRTQRNFNKTIKYACRKTLADNRPRIRGRFARNDEPEETPKPSVFHRYQNEDEFWMDGWQEEDEEGTSRGHFFNTYMPTTQSHQFSYFAN</sequence>
<evidence type="ECO:0000256" key="1">
    <source>
        <dbReference type="ARBA" id="ARBA00004123"/>
    </source>
</evidence>
<dbReference type="PANTHER" id="PTHR31319">
    <property type="entry name" value="ZINC FINGER PROTEIN CONSTANS-LIKE 4"/>
    <property type="match status" value="1"/>
</dbReference>
<evidence type="ECO:0000256" key="3">
    <source>
        <dbReference type="PROSITE-ProRule" id="PRU00357"/>
    </source>
</evidence>
<dbReference type="InterPro" id="IPR045281">
    <property type="entry name" value="CONSTANS-like"/>
</dbReference>
<dbReference type="EMBL" id="NBSK02000006">
    <property type="protein sequence ID" value="KAJ0201718.1"/>
    <property type="molecule type" value="Genomic_DNA"/>
</dbReference>
<dbReference type="AlphaFoldDB" id="A0A9R1V973"/>
<evidence type="ECO:0000313" key="6">
    <source>
        <dbReference type="Proteomes" id="UP000235145"/>
    </source>
</evidence>
<evidence type="ECO:0000313" key="5">
    <source>
        <dbReference type="EMBL" id="KAJ0201718.1"/>
    </source>
</evidence>
<feature type="domain" description="CCT" evidence="4">
    <location>
        <begin position="227"/>
        <end position="269"/>
    </location>
</feature>
<keyword evidence="6" id="KW-1185">Reference proteome</keyword>
<proteinExistence type="predicted"/>
<dbReference type="GO" id="GO:0009909">
    <property type="term" value="P:regulation of flower development"/>
    <property type="evidence" value="ECO:0000318"/>
    <property type="project" value="GO_Central"/>
</dbReference>
<dbReference type="Pfam" id="PF06203">
    <property type="entry name" value="CCT"/>
    <property type="match status" value="1"/>
</dbReference>
<dbReference type="Proteomes" id="UP000235145">
    <property type="component" value="Unassembled WGS sequence"/>
</dbReference>
<dbReference type="GO" id="GO:0005634">
    <property type="term" value="C:nucleus"/>
    <property type="evidence" value="ECO:0000318"/>
    <property type="project" value="GO_Central"/>
</dbReference>
<evidence type="ECO:0000256" key="2">
    <source>
        <dbReference type="ARBA" id="ARBA00023242"/>
    </source>
</evidence>
<comment type="subcellular location">
    <subcellularLocation>
        <location evidence="1 3">Nucleus</location>
    </subcellularLocation>
</comment>
<dbReference type="InterPro" id="IPR010402">
    <property type="entry name" value="CCT_domain"/>
</dbReference>
<name>A0A9R1V973_LACSA</name>
<reference evidence="5 6" key="1">
    <citation type="journal article" date="2017" name="Nat. Commun.">
        <title>Genome assembly with in vitro proximity ligation data and whole-genome triplication in lettuce.</title>
        <authorList>
            <person name="Reyes-Chin-Wo S."/>
            <person name="Wang Z."/>
            <person name="Yang X."/>
            <person name="Kozik A."/>
            <person name="Arikit S."/>
            <person name="Song C."/>
            <person name="Xia L."/>
            <person name="Froenicke L."/>
            <person name="Lavelle D.O."/>
            <person name="Truco M.J."/>
            <person name="Xia R."/>
            <person name="Zhu S."/>
            <person name="Xu C."/>
            <person name="Xu H."/>
            <person name="Xu X."/>
            <person name="Cox K."/>
            <person name="Korf I."/>
            <person name="Meyers B.C."/>
            <person name="Michelmore R.W."/>
        </authorList>
    </citation>
    <scope>NUCLEOTIDE SEQUENCE [LARGE SCALE GENOMIC DNA]</scope>
    <source>
        <strain evidence="6">cv. Salinas</strain>
        <tissue evidence="5">Seedlings</tissue>
    </source>
</reference>
<evidence type="ECO:0000259" key="4">
    <source>
        <dbReference type="PROSITE" id="PS51017"/>
    </source>
</evidence>
<keyword evidence="2 3" id="KW-0539">Nucleus</keyword>
<dbReference type="OrthoDB" id="153872at2759"/>
<dbReference type="Gramene" id="rna-gnl|WGS:NBSK|LSAT_6X85380_mrna">
    <property type="protein sequence ID" value="cds-PLY93736.1"/>
    <property type="gene ID" value="gene-LSAT_6X85380"/>
</dbReference>
<dbReference type="PROSITE" id="PS51017">
    <property type="entry name" value="CCT"/>
    <property type="match status" value="1"/>
</dbReference>
<organism evidence="5 6">
    <name type="scientific">Lactuca sativa</name>
    <name type="common">Garden lettuce</name>
    <dbReference type="NCBI Taxonomy" id="4236"/>
    <lineage>
        <taxon>Eukaryota</taxon>
        <taxon>Viridiplantae</taxon>
        <taxon>Streptophyta</taxon>
        <taxon>Embryophyta</taxon>
        <taxon>Tracheophyta</taxon>
        <taxon>Spermatophyta</taxon>
        <taxon>Magnoliopsida</taxon>
        <taxon>eudicotyledons</taxon>
        <taxon>Gunneridae</taxon>
        <taxon>Pentapetalae</taxon>
        <taxon>asterids</taxon>
        <taxon>campanulids</taxon>
        <taxon>Asterales</taxon>
        <taxon>Asteraceae</taxon>
        <taxon>Cichorioideae</taxon>
        <taxon>Cichorieae</taxon>
        <taxon>Lactucinae</taxon>
        <taxon>Lactuca</taxon>
    </lineage>
</organism>
<protein>
    <recommendedName>
        <fullName evidence="4">CCT domain-containing protein</fullName>
    </recommendedName>
</protein>
<accession>A0A9R1V973</accession>
<dbReference type="PANTHER" id="PTHR31319:SF103">
    <property type="entry name" value="CCT MOTIF FAMILY PROTEIN"/>
    <property type="match status" value="1"/>
</dbReference>
<gene>
    <name evidence="5" type="ORF">LSAT_V11C600331080</name>
</gene>
<comment type="caution">
    <text evidence="5">The sequence shown here is derived from an EMBL/GenBank/DDBJ whole genome shotgun (WGS) entry which is preliminary data.</text>
</comment>